<dbReference type="EMBL" id="QZFV01000112">
    <property type="protein sequence ID" value="RJQ80877.1"/>
    <property type="molecule type" value="Genomic_DNA"/>
</dbReference>
<dbReference type="Pfam" id="PF05960">
    <property type="entry name" value="DUF885"/>
    <property type="match status" value="1"/>
</dbReference>
<protein>
    <submittedName>
        <fullName evidence="1">DUF885 domain-containing protein</fullName>
    </submittedName>
</protein>
<dbReference type="PANTHER" id="PTHR33361:SF2">
    <property type="entry name" value="DUF885 DOMAIN-CONTAINING PROTEIN"/>
    <property type="match status" value="1"/>
</dbReference>
<dbReference type="OrthoDB" id="9760040at2"/>
<evidence type="ECO:0000313" key="1">
    <source>
        <dbReference type="EMBL" id="RJQ80877.1"/>
    </source>
</evidence>
<keyword evidence="2" id="KW-1185">Reference proteome</keyword>
<dbReference type="RefSeq" id="WP_120025723.1">
    <property type="nucleotide sequence ID" value="NZ_QZFV01000112.1"/>
</dbReference>
<comment type="caution">
    <text evidence="1">The sequence shown here is derived from an EMBL/GenBank/DDBJ whole genome shotgun (WGS) entry which is preliminary data.</text>
</comment>
<reference evidence="1 2" key="1">
    <citation type="submission" date="2018-09" db="EMBL/GenBank/DDBJ databases">
        <title>YIM PH 21725 draft genome.</title>
        <authorList>
            <person name="Miao C."/>
        </authorList>
    </citation>
    <scope>NUCLEOTIDE SEQUENCE [LARGE SCALE GENOMIC DNA]</scope>
    <source>
        <strain evidence="2">YIM PH21725</strain>
    </source>
</reference>
<proteinExistence type="predicted"/>
<gene>
    <name evidence="1" type="ORF">D5S19_24345</name>
</gene>
<dbReference type="PANTHER" id="PTHR33361">
    <property type="entry name" value="GLR0591 PROTEIN"/>
    <property type="match status" value="1"/>
</dbReference>
<dbReference type="Proteomes" id="UP000285112">
    <property type="component" value="Unassembled WGS sequence"/>
</dbReference>
<dbReference type="InterPro" id="IPR010281">
    <property type="entry name" value="DUF885"/>
</dbReference>
<evidence type="ECO:0000313" key="2">
    <source>
        <dbReference type="Proteomes" id="UP000285112"/>
    </source>
</evidence>
<name>A0A419HVE8_9PSEU</name>
<accession>A0A419HVE8</accession>
<dbReference type="AlphaFoldDB" id="A0A419HVE8"/>
<sequence length="554" mass="60500">MSPSPIDALAAEFLEACSSADPFSASVFGLPGYDDQVPDLSADGEAAAADRLLALAGRAEAIPADTLSEDDRITRDVLIHTAHSTASPLTDRHAEFALAGHTSPITAVFTVLAAATVKTPQQEQDYLTRLRRSAGYLAQVAERALAGAASGQVPTQRGLTQAIDQYTGYLTTSPDDDSIVRTVRGTRIEGEVRALVVDSLRPAIAALLETLAGPVRDKARSDDDSGVLHLPDGPALYARAVAAHTSTDRDPEEIHQLGLDICAQLRDEYAELGKKVFGTGDFDTIVDRLRNDPGLRYETADQILTDTRGLLTRAESVVGDWFGRVYRTPCTVTPIDAVIAPTAVPGQYVPPAGDGSRPGQFQVNTYRPETRTRYEYETLSFHESVPGHHLQFALSQELTHLPEFRRYLYLPAFGEGWGLYTERLADEMGLYSGDLARFGMVSFDSWRACRLVVDTGMHHRGWTRQQAIDFMLANSALTPGTIINEVDRYISWPGQALGYMIGRLEIDGARKRATDRLGAAFDIRAFHDVLHSQGAMPMTVLNSVVDRWIERTAA</sequence>
<organism evidence="1 2">
    <name type="scientific">Amycolatopsis panacis</name>
    <dbReference type="NCBI Taxonomy" id="2340917"/>
    <lineage>
        <taxon>Bacteria</taxon>
        <taxon>Bacillati</taxon>
        <taxon>Actinomycetota</taxon>
        <taxon>Actinomycetes</taxon>
        <taxon>Pseudonocardiales</taxon>
        <taxon>Pseudonocardiaceae</taxon>
        <taxon>Amycolatopsis</taxon>
    </lineage>
</organism>